<keyword evidence="3 6" id="KW-0812">Transmembrane</keyword>
<dbReference type="Pfam" id="PF02588">
    <property type="entry name" value="YitT_membrane"/>
    <property type="match status" value="1"/>
</dbReference>
<sequence length="206" mass="22502">MKYVKIIVGIFIVSIGLITLQLAEIVTGGTAGLALNVSYLFDLPFSWIFFLINIPFYLFSIVRMGWKFTITTILSVSLLSLMTALKVFLPAIYVPFWIGAVLGGSLIGLGLSLLFANGSSLGGANILALFLHKRYKFNPGITNFSFDFVVVLTGIYTVGIAKGLASILTIVTTSVIISYFKQQLNTEKPEKQTSKKISMQKDAPTN</sequence>
<gene>
    <name evidence="7" type="ORF">DES48_102126</name>
</gene>
<comment type="caution">
    <text evidence="7">The sequence shown here is derived from an EMBL/GenBank/DDBJ whole genome shotgun (WGS) entry which is preliminary data.</text>
</comment>
<keyword evidence="5 6" id="KW-0472">Membrane</keyword>
<evidence type="ECO:0000256" key="1">
    <source>
        <dbReference type="ARBA" id="ARBA00004651"/>
    </source>
</evidence>
<dbReference type="InterPro" id="IPR051461">
    <property type="entry name" value="UPF0750_membrane"/>
</dbReference>
<accession>A0A366EFY8</accession>
<feature type="transmembrane region" description="Helical" evidence="6">
    <location>
        <begin position="39"/>
        <end position="59"/>
    </location>
</feature>
<dbReference type="EMBL" id="QNRI01000002">
    <property type="protein sequence ID" value="RBP00365.1"/>
    <property type="molecule type" value="Genomic_DNA"/>
</dbReference>
<name>A0A366EFY8_9BACI</name>
<dbReference type="InterPro" id="IPR003740">
    <property type="entry name" value="YitT"/>
</dbReference>
<organism evidence="7 8">
    <name type="scientific">Paraliobacillus ryukyuensis</name>
    <dbReference type="NCBI Taxonomy" id="200904"/>
    <lineage>
        <taxon>Bacteria</taxon>
        <taxon>Bacillati</taxon>
        <taxon>Bacillota</taxon>
        <taxon>Bacilli</taxon>
        <taxon>Bacillales</taxon>
        <taxon>Bacillaceae</taxon>
        <taxon>Paraliobacillus</taxon>
    </lineage>
</organism>
<evidence type="ECO:0000256" key="2">
    <source>
        <dbReference type="ARBA" id="ARBA00022475"/>
    </source>
</evidence>
<keyword evidence="2" id="KW-1003">Cell membrane</keyword>
<dbReference type="Proteomes" id="UP000252254">
    <property type="component" value="Unassembled WGS sequence"/>
</dbReference>
<dbReference type="OrthoDB" id="1523490at2"/>
<feature type="transmembrane region" description="Helical" evidence="6">
    <location>
        <begin position="66"/>
        <end position="88"/>
    </location>
</feature>
<dbReference type="STRING" id="200904.GCA_900168775_00402"/>
<evidence type="ECO:0000256" key="3">
    <source>
        <dbReference type="ARBA" id="ARBA00022692"/>
    </source>
</evidence>
<keyword evidence="4 6" id="KW-1133">Transmembrane helix</keyword>
<evidence type="ECO:0000313" key="7">
    <source>
        <dbReference type="EMBL" id="RBP00365.1"/>
    </source>
</evidence>
<evidence type="ECO:0000256" key="4">
    <source>
        <dbReference type="ARBA" id="ARBA00022989"/>
    </source>
</evidence>
<comment type="subcellular location">
    <subcellularLocation>
        <location evidence="1">Cell membrane</location>
        <topology evidence="1">Multi-pass membrane protein</topology>
    </subcellularLocation>
</comment>
<protein>
    <submittedName>
        <fullName evidence="7">Putative 5xTM membrane YitT family protein</fullName>
    </submittedName>
</protein>
<dbReference type="PANTHER" id="PTHR33545:SF5">
    <property type="entry name" value="UPF0750 MEMBRANE PROTEIN YITT"/>
    <property type="match status" value="1"/>
</dbReference>
<evidence type="ECO:0000256" key="6">
    <source>
        <dbReference type="SAM" id="Phobius"/>
    </source>
</evidence>
<dbReference type="PANTHER" id="PTHR33545">
    <property type="entry name" value="UPF0750 MEMBRANE PROTEIN YITT-RELATED"/>
    <property type="match status" value="1"/>
</dbReference>
<dbReference type="RefSeq" id="WP_079710428.1">
    <property type="nucleotide sequence ID" value="NZ_BAABQN010000002.1"/>
</dbReference>
<evidence type="ECO:0000256" key="5">
    <source>
        <dbReference type="ARBA" id="ARBA00023136"/>
    </source>
</evidence>
<dbReference type="AlphaFoldDB" id="A0A366EFY8"/>
<dbReference type="GO" id="GO:0005886">
    <property type="term" value="C:plasma membrane"/>
    <property type="evidence" value="ECO:0007669"/>
    <property type="project" value="UniProtKB-SubCell"/>
</dbReference>
<reference evidence="7 8" key="1">
    <citation type="submission" date="2018-06" db="EMBL/GenBank/DDBJ databases">
        <title>Genomic Encyclopedia of Type Strains, Phase IV (KMG-IV): sequencing the most valuable type-strain genomes for metagenomic binning, comparative biology and taxonomic classification.</title>
        <authorList>
            <person name="Goeker M."/>
        </authorList>
    </citation>
    <scope>NUCLEOTIDE SEQUENCE [LARGE SCALE GENOMIC DNA]</scope>
    <source>
        <strain evidence="7 8">DSM 15140</strain>
    </source>
</reference>
<evidence type="ECO:0000313" key="8">
    <source>
        <dbReference type="Proteomes" id="UP000252254"/>
    </source>
</evidence>
<keyword evidence="8" id="KW-1185">Reference proteome</keyword>
<proteinExistence type="predicted"/>